<dbReference type="EMBL" id="ML732204">
    <property type="protein sequence ID" value="KAB8074804.1"/>
    <property type="molecule type" value="Genomic_DNA"/>
</dbReference>
<sequence length="105" mass="12395">MSIRTFCAPDSAFRKHLHDVYKLLDILGAPDVTLAVFQKLRLRTLSLMRQHLRRKLSWERVMAMRFQVVAMAPRREDKFRCRVLVKWSTPEGVCFMATHVVRIIP</sequence>
<organism evidence="1 2">
    <name type="scientific">Aspergillus leporis</name>
    <dbReference type="NCBI Taxonomy" id="41062"/>
    <lineage>
        <taxon>Eukaryota</taxon>
        <taxon>Fungi</taxon>
        <taxon>Dikarya</taxon>
        <taxon>Ascomycota</taxon>
        <taxon>Pezizomycotina</taxon>
        <taxon>Eurotiomycetes</taxon>
        <taxon>Eurotiomycetidae</taxon>
        <taxon>Eurotiales</taxon>
        <taxon>Aspergillaceae</taxon>
        <taxon>Aspergillus</taxon>
        <taxon>Aspergillus subgen. Circumdati</taxon>
    </lineage>
</organism>
<protein>
    <submittedName>
        <fullName evidence="1">Uncharacterized protein</fullName>
    </submittedName>
</protein>
<evidence type="ECO:0000313" key="1">
    <source>
        <dbReference type="EMBL" id="KAB8074804.1"/>
    </source>
</evidence>
<dbReference type="OrthoDB" id="5229017at2759"/>
<evidence type="ECO:0000313" key="2">
    <source>
        <dbReference type="Proteomes" id="UP000326565"/>
    </source>
</evidence>
<dbReference type="Proteomes" id="UP000326565">
    <property type="component" value="Unassembled WGS sequence"/>
</dbReference>
<reference evidence="1 2" key="1">
    <citation type="submission" date="2019-04" db="EMBL/GenBank/DDBJ databases">
        <title>Friends and foes A comparative genomics study of 23 Aspergillus species from section Flavi.</title>
        <authorList>
            <consortium name="DOE Joint Genome Institute"/>
            <person name="Kjaerbolling I."/>
            <person name="Vesth T."/>
            <person name="Frisvad J.C."/>
            <person name="Nybo J.L."/>
            <person name="Theobald S."/>
            <person name="Kildgaard S."/>
            <person name="Isbrandt T."/>
            <person name="Kuo A."/>
            <person name="Sato A."/>
            <person name="Lyhne E.K."/>
            <person name="Kogle M.E."/>
            <person name="Wiebenga A."/>
            <person name="Kun R.S."/>
            <person name="Lubbers R.J."/>
            <person name="Makela M.R."/>
            <person name="Barry K."/>
            <person name="Chovatia M."/>
            <person name="Clum A."/>
            <person name="Daum C."/>
            <person name="Haridas S."/>
            <person name="He G."/>
            <person name="LaButti K."/>
            <person name="Lipzen A."/>
            <person name="Mondo S."/>
            <person name="Riley R."/>
            <person name="Salamov A."/>
            <person name="Simmons B.A."/>
            <person name="Magnuson J.K."/>
            <person name="Henrissat B."/>
            <person name="Mortensen U.H."/>
            <person name="Larsen T.O."/>
            <person name="Devries R.P."/>
            <person name="Grigoriev I.V."/>
            <person name="Machida M."/>
            <person name="Baker S.E."/>
            <person name="Andersen M.R."/>
        </authorList>
    </citation>
    <scope>NUCLEOTIDE SEQUENCE [LARGE SCALE GENOMIC DNA]</scope>
    <source>
        <strain evidence="1 2">CBS 151.66</strain>
    </source>
</reference>
<name>A0A5N5X5K8_9EURO</name>
<accession>A0A5N5X5K8</accession>
<keyword evidence="2" id="KW-1185">Reference proteome</keyword>
<dbReference type="AlphaFoldDB" id="A0A5N5X5K8"/>
<proteinExistence type="predicted"/>
<gene>
    <name evidence="1" type="ORF">BDV29DRAFT_117426</name>
</gene>